<name>A0A841BFA8_9PSEU</name>
<dbReference type="Pfam" id="PF00668">
    <property type="entry name" value="Condensation"/>
    <property type="match status" value="1"/>
</dbReference>
<keyword evidence="3" id="KW-1185">Reference proteome</keyword>
<sequence>MIDPDAIELDALTEADRLLLAELLDREDGEQEFPVASAQREMLTTAARFPDSRAAGIHLAIRLDGRVSLEGLRAAHHTLLSRHSALRTGFRADPDGWRQAVSEGGEFPMRISTGEPLDDSCVVTAFERAREEPFDLLGAGPLARAELITDRNGAQVLLWSWHHAVVDGYSLGLLWSDFTAAYRGGHEQTEPVPYGEFALWQREWLAGPEARRAAERLASASDSFGDLPPQRSRPARPDIGAMELVVPAAVHDELVREAVHRGLTTHMVLLAAYRHEVEAAGLLGAAAPVWTPLAGRTDDRFMSTVGMFGNVLPVFGRAGGDLSPIRDGCILAMECQNLPRPELLQTRPIPADALFALQNTPSGDGSLPGVRVSVVRPPGVPPVAPILEFYSPPDELFRTALSFGYRDGGLTGVFEYDRAEVPDSAATAVVAGIGKWLRSFTGGAR</sequence>
<dbReference type="SUPFAM" id="SSF52777">
    <property type="entry name" value="CoA-dependent acyltransferases"/>
    <property type="match status" value="2"/>
</dbReference>
<dbReference type="GO" id="GO:0008610">
    <property type="term" value="P:lipid biosynthetic process"/>
    <property type="evidence" value="ECO:0007669"/>
    <property type="project" value="UniProtKB-ARBA"/>
</dbReference>
<dbReference type="GO" id="GO:0009366">
    <property type="term" value="C:enterobactin synthetase complex"/>
    <property type="evidence" value="ECO:0007669"/>
    <property type="project" value="TreeGrafter"/>
</dbReference>
<dbReference type="Proteomes" id="UP000580861">
    <property type="component" value="Unassembled WGS sequence"/>
</dbReference>
<dbReference type="InterPro" id="IPR023213">
    <property type="entry name" value="CAT-like_dom_sf"/>
</dbReference>
<feature type="domain" description="Condensation" evidence="1">
    <location>
        <begin position="30"/>
        <end position="314"/>
    </location>
</feature>
<protein>
    <recommendedName>
        <fullName evidence="1">Condensation domain-containing protein</fullName>
    </recommendedName>
</protein>
<comment type="caution">
    <text evidence="2">The sequence shown here is derived from an EMBL/GenBank/DDBJ whole genome shotgun (WGS) entry which is preliminary data.</text>
</comment>
<reference evidence="2 3" key="1">
    <citation type="submission" date="2020-08" db="EMBL/GenBank/DDBJ databases">
        <title>Sequencing the genomes of 1000 actinobacteria strains.</title>
        <authorList>
            <person name="Klenk H.-P."/>
        </authorList>
    </citation>
    <scope>NUCLEOTIDE SEQUENCE [LARGE SCALE GENOMIC DNA]</scope>
    <source>
        <strain evidence="2 3">DSM 45272</strain>
    </source>
</reference>
<dbReference type="InterPro" id="IPR001242">
    <property type="entry name" value="Condensation_dom"/>
</dbReference>
<dbReference type="GO" id="GO:0031177">
    <property type="term" value="F:phosphopantetheine binding"/>
    <property type="evidence" value="ECO:0007669"/>
    <property type="project" value="TreeGrafter"/>
</dbReference>
<proteinExistence type="predicted"/>
<dbReference type="Gene3D" id="3.30.559.30">
    <property type="entry name" value="Nonribosomal peptide synthetase, condensation domain"/>
    <property type="match status" value="1"/>
</dbReference>
<accession>A0A841BFA8</accession>
<dbReference type="PANTHER" id="PTHR45527">
    <property type="entry name" value="NONRIBOSOMAL PEPTIDE SYNTHETASE"/>
    <property type="match status" value="1"/>
</dbReference>
<dbReference type="PANTHER" id="PTHR45527:SF1">
    <property type="entry name" value="FATTY ACID SYNTHASE"/>
    <property type="match status" value="1"/>
</dbReference>
<evidence type="ECO:0000313" key="3">
    <source>
        <dbReference type="Proteomes" id="UP000580861"/>
    </source>
</evidence>
<dbReference type="RefSeq" id="WP_184903652.1">
    <property type="nucleotide sequence ID" value="NZ_JACHMX010000001.1"/>
</dbReference>
<organism evidence="2 3">
    <name type="scientific">Amycolatopsis umgeniensis</name>
    <dbReference type="NCBI Taxonomy" id="336628"/>
    <lineage>
        <taxon>Bacteria</taxon>
        <taxon>Bacillati</taxon>
        <taxon>Actinomycetota</taxon>
        <taxon>Actinomycetes</taxon>
        <taxon>Pseudonocardiales</taxon>
        <taxon>Pseudonocardiaceae</taxon>
        <taxon>Amycolatopsis</taxon>
    </lineage>
</organism>
<evidence type="ECO:0000259" key="1">
    <source>
        <dbReference type="Pfam" id="PF00668"/>
    </source>
</evidence>
<gene>
    <name evidence="2" type="ORF">HDA45_007575</name>
</gene>
<dbReference type="GO" id="GO:0009239">
    <property type="term" value="P:enterobactin biosynthetic process"/>
    <property type="evidence" value="ECO:0007669"/>
    <property type="project" value="TreeGrafter"/>
</dbReference>
<dbReference type="GO" id="GO:0043041">
    <property type="term" value="P:amino acid activation for nonribosomal peptide biosynthetic process"/>
    <property type="evidence" value="ECO:0007669"/>
    <property type="project" value="TreeGrafter"/>
</dbReference>
<dbReference type="Gene3D" id="3.30.559.10">
    <property type="entry name" value="Chloramphenicol acetyltransferase-like domain"/>
    <property type="match status" value="1"/>
</dbReference>
<evidence type="ECO:0000313" key="2">
    <source>
        <dbReference type="EMBL" id="MBB5857488.1"/>
    </source>
</evidence>
<dbReference type="GO" id="GO:0047527">
    <property type="term" value="F:2,3-dihydroxybenzoate-serine ligase activity"/>
    <property type="evidence" value="ECO:0007669"/>
    <property type="project" value="TreeGrafter"/>
</dbReference>
<dbReference type="GO" id="GO:0005829">
    <property type="term" value="C:cytosol"/>
    <property type="evidence" value="ECO:0007669"/>
    <property type="project" value="TreeGrafter"/>
</dbReference>
<dbReference type="AlphaFoldDB" id="A0A841BFA8"/>
<dbReference type="EMBL" id="JACHMX010000001">
    <property type="protein sequence ID" value="MBB5857488.1"/>
    <property type="molecule type" value="Genomic_DNA"/>
</dbReference>